<evidence type="ECO:0000313" key="2">
    <source>
        <dbReference type="Proteomes" id="UP000789366"/>
    </source>
</evidence>
<dbReference type="EMBL" id="CAJVPW010031812">
    <property type="protein sequence ID" value="CAG8727364.1"/>
    <property type="molecule type" value="Genomic_DNA"/>
</dbReference>
<feature type="non-terminal residue" evidence="1">
    <location>
        <position position="98"/>
    </location>
</feature>
<organism evidence="1 2">
    <name type="scientific">Cetraspora pellucida</name>
    <dbReference type="NCBI Taxonomy" id="1433469"/>
    <lineage>
        <taxon>Eukaryota</taxon>
        <taxon>Fungi</taxon>
        <taxon>Fungi incertae sedis</taxon>
        <taxon>Mucoromycota</taxon>
        <taxon>Glomeromycotina</taxon>
        <taxon>Glomeromycetes</taxon>
        <taxon>Diversisporales</taxon>
        <taxon>Gigasporaceae</taxon>
        <taxon>Cetraspora</taxon>
    </lineage>
</organism>
<evidence type="ECO:0000313" key="1">
    <source>
        <dbReference type="EMBL" id="CAG8727364.1"/>
    </source>
</evidence>
<comment type="caution">
    <text evidence="1">The sequence shown here is derived from an EMBL/GenBank/DDBJ whole genome shotgun (WGS) entry which is preliminary data.</text>
</comment>
<gene>
    <name evidence="1" type="ORF">SPELUC_LOCUS12852</name>
</gene>
<reference evidence="1" key="1">
    <citation type="submission" date="2021-06" db="EMBL/GenBank/DDBJ databases">
        <authorList>
            <person name="Kallberg Y."/>
            <person name="Tangrot J."/>
            <person name="Rosling A."/>
        </authorList>
    </citation>
    <scope>NUCLEOTIDE SEQUENCE</scope>
    <source>
        <strain evidence="1">28 12/20/2015</strain>
    </source>
</reference>
<keyword evidence="2" id="KW-1185">Reference proteome</keyword>
<proteinExistence type="predicted"/>
<protein>
    <submittedName>
        <fullName evidence="1">4982_t:CDS:1</fullName>
    </submittedName>
</protein>
<name>A0ACA9PWG2_9GLOM</name>
<sequence length="98" mass="12308">MNENKDSLETLFTTNEYEEQFSILELKFYTRYEDYLEAVKNEEPEIYDILKNWFSYFEAHVRSWAHIDTEGRKYVRNNFDQRLSNWRYTRYEEDFDET</sequence>
<accession>A0ACA9PWG2</accession>
<dbReference type="Proteomes" id="UP000789366">
    <property type="component" value="Unassembled WGS sequence"/>
</dbReference>